<evidence type="ECO:0000256" key="5">
    <source>
        <dbReference type="ARBA" id="ARBA00022898"/>
    </source>
</evidence>
<keyword evidence="4" id="KW-0808">Transferase</keyword>
<dbReference type="InterPro" id="IPR005814">
    <property type="entry name" value="Aminotrans_3"/>
</dbReference>
<dbReference type="PANTHER" id="PTHR11986">
    <property type="entry name" value="AMINOTRANSFERASE CLASS III"/>
    <property type="match status" value="1"/>
</dbReference>
<dbReference type="SUPFAM" id="SSF53383">
    <property type="entry name" value="PLP-dependent transferases"/>
    <property type="match status" value="1"/>
</dbReference>
<accession>A0A9D6L9V5</accession>
<evidence type="ECO:0000313" key="9">
    <source>
        <dbReference type="Proteomes" id="UP000807850"/>
    </source>
</evidence>
<evidence type="ECO:0000256" key="7">
    <source>
        <dbReference type="RuleBase" id="RU003560"/>
    </source>
</evidence>
<dbReference type="InterPro" id="IPR015422">
    <property type="entry name" value="PyrdxlP-dep_Trfase_small"/>
</dbReference>
<dbReference type="GO" id="GO:0006526">
    <property type="term" value="P:L-arginine biosynthetic process"/>
    <property type="evidence" value="ECO:0007669"/>
    <property type="project" value="UniProtKB-ARBA"/>
</dbReference>
<dbReference type="InterPro" id="IPR050103">
    <property type="entry name" value="Class-III_PLP-dep_AT"/>
</dbReference>
<dbReference type="NCBIfam" id="TIGR00707">
    <property type="entry name" value="argD"/>
    <property type="match status" value="1"/>
</dbReference>
<keyword evidence="3" id="KW-0028">Amino-acid biosynthesis</keyword>
<name>A0A9D6L9V5_UNCEI</name>
<keyword evidence="2" id="KW-0032">Aminotransferase</keyword>
<comment type="similarity">
    <text evidence="7">Belongs to the class-III pyridoxal-phosphate-dependent aminotransferase family.</text>
</comment>
<dbReference type="PIRSF" id="PIRSF000521">
    <property type="entry name" value="Transaminase_4ab_Lys_Orn"/>
    <property type="match status" value="1"/>
</dbReference>
<evidence type="ECO:0000256" key="3">
    <source>
        <dbReference type="ARBA" id="ARBA00022605"/>
    </source>
</evidence>
<comment type="pathway">
    <text evidence="6">Amino-acid biosynthesis.</text>
</comment>
<comment type="caution">
    <text evidence="8">The sequence shown here is derived from an EMBL/GenBank/DDBJ whole genome shotgun (WGS) entry which is preliminary data.</text>
</comment>
<dbReference type="EMBL" id="JACQAY010000009">
    <property type="protein sequence ID" value="MBI3538679.1"/>
    <property type="molecule type" value="Genomic_DNA"/>
</dbReference>
<comment type="cofactor">
    <cofactor evidence="1">
        <name>pyridoxal 5'-phosphate</name>
        <dbReference type="ChEBI" id="CHEBI:597326"/>
    </cofactor>
</comment>
<evidence type="ECO:0000256" key="1">
    <source>
        <dbReference type="ARBA" id="ARBA00001933"/>
    </source>
</evidence>
<dbReference type="CDD" id="cd00610">
    <property type="entry name" value="OAT_like"/>
    <property type="match status" value="1"/>
</dbReference>
<dbReference type="FunFam" id="3.40.640.10:FF:000004">
    <property type="entry name" value="Acetylornithine aminotransferase"/>
    <property type="match status" value="1"/>
</dbReference>
<dbReference type="GO" id="GO:0042802">
    <property type="term" value="F:identical protein binding"/>
    <property type="evidence" value="ECO:0007669"/>
    <property type="project" value="TreeGrafter"/>
</dbReference>
<evidence type="ECO:0000256" key="6">
    <source>
        <dbReference type="ARBA" id="ARBA00029440"/>
    </source>
</evidence>
<keyword evidence="5 7" id="KW-0663">Pyridoxal phosphate</keyword>
<dbReference type="AlphaFoldDB" id="A0A9D6L9V5"/>
<dbReference type="InterPro" id="IPR004636">
    <property type="entry name" value="AcOrn/SuccOrn_fam"/>
</dbReference>
<dbReference type="NCBIfam" id="NF002325">
    <property type="entry name" value="PRK01278.1"/>
    <property type="match status" value="1"/>
</dbReference>
<evidence type="ECO:0000313" key="8">
    <source>
        <dbReference type="EMBL" id="MBI3538679.1"/>
    </source>
</evidence>
<dbReference type="InterPro" id="IPR015424">
    <property type="entry name" value="PyrdxlP-dep_Trfase"/>
</dbReference>
<protein>
    <submittedName>
        <fullName evidence="8">Acetylornithine/succinylornithine family transaminase</fullName>
    </submittedName>
</protein>
<dbReference type="Proteomes" id="UP000807850">
    <property type="component" value="Unassembled WGS sequence"/>
</dbReference>
<dbReference type="PANTHER" id="PTHR11986:SF79">
    <property type="entry name" value="ACETYLORNITHINE AMINOTRANSFERASE, MITOCHONDRIAL"/>
    <property type="match status" value="1"/>
</dbReference>
<evidence type="ECO:0000256" key="2">
    <source>
        <dbReference type="ARBA" id="ARBA00022576"/>
    </source>
</evidence>
<dbReference type="InterPro" id="IPR049704">
    <property type="entry name" value="Aminotrans_3_PPA_site"/>
</dbReference>
<organism evidence="8 9">
    <name type="scientific">Eiseniibacteriota bacterium</name>
    <dbReference type="NCBI Taxonomy" id="2212470"/>
    <lineage>
        <taxon>Bacteria</taxon>
        <taxon>Candidatus Eiseniibacteriota</taxon>
    </lineage>
</organism>
<dbReference type="InterPro" id="IPR015421">
    <property type="entry name" value="PyrdxlP-dep_Trfase_major"/>
</dbReference>
<dbReference type="GO" id="GO:0008483">
    <property type="term" value="F:transaminase activity"/>
    <property type="evidence" value="ECO:0007669"/>
    <property type="project" value="UniProtKB-KW"/>
</dbReference>
<dbReference type="Pfam" id="PF00202">
    <property type="entry name" value="Aminotran_3"/>
    <property type="match status" value="1"/>
</dbReference>
<proteinExistence type="inferred from homology"/>
<dbReference type="PROSITE" id="PS00600">
    <property type="entry name" value="AA_TRANSFER_CLASS_3"/>
    <property type="match status" value="1"/>
</dbReference>
<sequence length="424" mass="43943">MPDTVTPHAPSNPAPSAPAANDAFAAAEVGLFVPVYPLPRLELVSGKGTRVTDVAGRQYLDFVSGIAVNAFGHAPAGLASAVAKQMRALGHCSNLFANAPALKLAATLCRVTGYDRVFFCNSGAEGIETALKFARARAVAKGLPGRDIVAFRGGFHGRTGFALSTTWTPSYREPFEPLIPGVRFADYNKFQGLDATIDANVAAVIVEPVQGEGGAVASDKAFLRSVRDRASAVGAALIFDEIQCGMGRSGHLLAAEHFGLTADMTVLSKALGGGIPLAAVLTTAEVAETLKPGMHGCTFGGNPVAAAAGNWVIERVAKPGFLARVRKRSRELDAGLKALVAKHASLATAPGLGLLRAVEFAPDAAFTPADVVKAAMRHGLLLVRGGERAVRLLPPLTVTSEEIAEALALLDVALTELETKGAAR</sequence>
<dbReference type="Gene3D" id="3.40.640.10">
    <property type="entry name" value="Type I PLP-dependent aspartate aminotransferase-like (Major domain)"/>
    <property type="match status" value="1"/>
</dbReference>
<evidence type="ECO:0000256" key="4">
    <source>
        <dbReference type="ARBA" id="ARBA00022679"/>
    </source>
</evidence>
<gene>
    <name evidence="8" type="ORF">HY076_00180</name>
</gene>
<dbReference type="Gene3D" id="3.90.1150.10">
    <property type="entry name" value="Aspartate Aminotransferase, domain 1"/>
    <property type="match status" value="1"/>
</dbReference>
<dbReference type="GO" id="GO:0030170">
    <property type="term" value="F:pyridoxal phosphate binding"/>
    <property type="evidence" value="ECO:0007669"/>
    <property type="project" value="InterPro"/>
</dbReference>
<reference evidence="8" key="1">
    <citation type="submission" date="2020-07" db="EMBL/GenBank/DDBJ databases">
        <title>Huge and variable diversity of episymbiotic CPR bacteria and DPANN archaea in groundwater ecosystems.</title>
        <authorList>
            <person name="He C.Y."/>
            <person name="Keren R."/>
            <person name="Whittaker M."/>
            <person name="Farag I.F."/>
            <person name="Doudna J."/>
            <person name="Cate J.H.D."/>
            <person name="Banfield J.F."/>
        </authorList>
    </citation>
    <scope>NUCLEOTIDE SEQUENCE</scope>
    <source>
        <strain evidence="8">NC_groundwater_928_Pr1_S-0.2um_72_17</strain>
    </source>
</reference>